<dbReference type="EMBL" id="JAWDJW010000312">
    <property type="protein sequence ID" value="KAK3081020.1"/>
    <property type="molecule type" value="Genomic_DNA"/>
</dbReference>
<protein>
    <submittedName>
        <fullName evidence="1">Uncharacterized protein</fullName>
    </submittedName>
</protein>
<name>A0ACC3DW47_9PEZI</name>
<organism evidence="1 2">
    <name type="scientific">Coniosporium uncinatum</name>
    <dbReference type="NCBI Taxonomy" id="93489"/>
    <lineage>
        <taxon>Eukaryota</taxon>
        <taxon>Fungi</taxon>
        <taxon>Dikarya</taxon>
        <taxon>Ascomycota</taxon>
        <taxon>Pezizomycotina</taxon>
        <taxon>Dothideomycetes</taxon>
        <taxon>Dothideomycetes incertae sedis</taxon>
        <taxon>Coniosporium</taxon>
    </lineage>
</organism>
<reference evidence="1" key="1">
    <citation type="submission" date="2024-09" db="EMBL/GenBank/DDBJ databases">
        <title>Black Yeasts Isolated from many extreme environments.</title>
        <authorList>
            <person name="Coleine C."/>
            <person name="Stajich J.E."/>
            <person name="Selbmann L."/>
        </authorList>
    </citation>
    <scope>NUCLEOTIDE SEQUENCE</scope>
    <source>
        <strain evidence="1">CCFEE 5737</strain>
    </source>
</reference>
<evidence type="ECO:0000313" key="2">
    <source>
        <dbReference type="Proteomes" id="UP001186974"/>
    </source>
</evidence>
<comment type="caution">
    <text evidence="1">The sequence shown here is derived from an EMBL/GenBank/DDBJ whole genome shotgun (WGS) entry which is preliminary data.</text>
</comment>
<gene>
    <name evidence="1" type="ORF">LTS18_010980</name>
</gene>
<proteinExistence type="predicted"/>
<sequence>MSAISSRGPDGPDKLKDLSEPQCIIYDEEKEFSHAVKIWNLLSEASALLRHTELEVAYNTTTGKWGIIKRGLTGYREDASPSEAGAVIAEVEHQRGVNALTARPEQVGREASLPELGTQPTTDQDEVVGNEEKEGTTTDDLAVAKSFPETSLLMPQPPLSDFKFPIATFSCLYDRPKSHVSTPRLPLMKPKATPIEPVRPRAGGQASEMAGKHPMNLTPLYLKAASIGTVGTLKGDEPNSSTQNHKRKASDPLYQHPRAATRPRKGKTSFRP</sequence>
<dbReference type="Proteomes" id="UP001186974">
    <property type="component" value="Unassembled WGS sequence"/>
</dbReference>
<accession>A0ACC3DW47</accession>
<keyword evidence="2" id="KW-1185">Reference proteome</keyword>
<evidence type="ECO:0000313" key="1">
    <source>
        <dbReference type="EMBL" id="KAK3081020.1"/>
    </source>
</evidence>